<dbReference type="InterPro" id="IPR012816">
    <property type="entry name" value="NADAR"/>
</dbReference>
<dbReference type="Proteomes" id="UP000223891">
    <property type="component" value="Segment"/>
</dbReference>
<sequence>MKIKDGFLFFWVNEDYMSNWYKSEFVLHGLTFNCAEQYMMYSKAMVFDDTYHAQKIMETKSQSKQKGYGRKVRNYNDDVWSEVRVEVVYDALMAKFRQNDDIREQLLSTGDLHLVEASPYDQIWGIGMDEDDPDATNPEKWDGDNLLGEVLMVVREHLRKEYESNNS</sequence>
<gene>
    <name evidence="2" type="ORF">CBB_171</name>
</gene>
<dbReference type="NCBIfam" id="TIGR02464">
    <property type="entry name" value="ribofla_fusion"/>
    <property type="match status" value="1"/>
</dbReference>
<evidence type="ECO:0000313" key="3">
    <source>
        <dbReference type="Proteomes" id="UP000223891"/>
    </source>
</evidence>
<dbReference type="EMBL" id="KU574722">
    <property type="protein sequence ID" value="AMM43736.1"/>
    <property type="molecule type" value="Genomic_DNA"/>
</dbReference>
<dbReference type="Pfam" id="PF08719">
    <property type="entry name" value="NADAR"/>
    <property type="match status" value="1"/>
</dbReference>
<dbReference type="GO" id="GO:0016787">
    <property type="term" value="F:hydrolase activity"/>
    <property type="evidence" value="ECO:0007669"/>
    <property type="project" value="UniProtKB-KW"/>
</dbReference>
<organism evidence="2 3">
    <name type="scientific">Pectobacterium phage vB_PcaM_CBB</name>
    <dbReference type="NCBI Taxonomy" id="2772511"/>
    <lineage>
        <taxon>Viruses</taxon>
        <taxon>Duplodnaviria</taxon>
        <taxon>Heunggongvirae</taxon>
        <taxon>Uroviricota</taxon>
        <taxon>Caudoviricetes</taxon>
        <taxon>Mimasvirus</taxon>
        <taxon>Mimasvirus CBB</taxon>
    </lineage>
</organism>
<evidence type="ECO:0000313" key="2">
    <source>
        <dbReference type="EMBL" id="AMM43736.1"/>
    </source>
</evidence>
<name>A0A1L2CUP6_9CAUD</name>
<keyword evidence="3" id="KW-1185">Reference proteome</keyword>
<evidence type="ECO:0000259" key="1">
    <source>
        <dbReference type="Pfam" id="PF08719"/>
    </source>
</evidence>
<dbReference type="Gene3D" id="1.10.357.40">
    <property type="entry name" value="YbiA-like"/>
    <property type="match status" value="1"/>
</dbReference>
<dbReference type="InterPro" id="IPR037238">
    <property type="entry name" value="YbiA-like_sf"/>
</dbReference>
<dbReference type="CDD" id="cd15457">
    <property type="entry name" value="NADAR"/>
    <property type="match status" value="1"/>
</dbReference>
<proteinExistence type="predicted"/>
<keyword evidence="2" id="KW-0378">Hydrolase</keyword>
<reference evidence="3" key="1">
    <citation type="submission" date="2016-01" db="EMBL/GenBank/DDBJ databases">
        <title>Isolation and Characterization of Enterobacteria phage CBB.</title>
        <authorList>
            <person name="Buttimer C.T.H."/>
            <person name="Hendrix H."/>
            <person name="Alexandre H."/>
            <person name="O'Mahony J."/>
            <person name="Lavigne R."/>
            <person name="Coffey A."/>
        </authorList>
    </citation>
    <scope>NUCLEOTIDE SEQUENCE [LARGE SCALE GENOMIC DNA]</scope>
</reference>
<feature type="domain" description="NADAR" evidence="1">
    <location>
        <begin position="9"/>
        <end position="159"/>
    </location>
</feature>
<dbReference type="SUPFAM" id="SSF143990">
    <property type="entry name" value="YbiA-like"/>
    <property type="match status" value="1"/>
</dbReference>
<accession>A0A1L2CUP6</accession>
<protein>
    <submittedName>
        <fullName evidence="2">GTP cyclohydrolase</fullName>
    </submittedName>
</protein>